<feature type="region of interest" description="Disordered" evidence="1">
    <location>
        <begin position="26"/>
        <end position="64"/>
    </location>
</feature>
<sequence>MPKWRTTRSSSATMVSARWWAGVGRPSCRGRASASSSTDPSPALWRWHRSRSASAPATRSSLRYSTTERTIARVVENNPKSPPSTGIQGRLDRLTSYAIPEYFMGTPAFVDPKK</sequence>
<accession>A0AAV4XS35</accession>
<evidence type="ECO:0000313" key="3">
    <source>
        <dbReference type="Proteomes" id="UP001054945"/>
    </source>
</evidence>
<feature type="compositionally biased region" description="Low complexity" evidence="1">
    <location>
        <begin position="52"/>
        <end position="61"/>
    </location>
</feature>
<keyword evidence="3" id="KW-1185">Reference proteome</keyword>
<proteinExistence type="predicted"/>
<feature type="compositionally biased region" description="Low complexity" evidence="1">
    <location>
        <begin position="32"/>
        <end position="43"/>
    </location>
</feature>
<gene>
    <name evidence="2" type="ORF">CEXT_120961</name>
</gene>
<dbReference type="Proteomes" id="UP001054945">
    <property type="component" value="Unassembled WGS sequence"/>
</dbReference>
<name>A0AAV4XS35_CAEEX</name>
<protein>
    <submittedName>
        <fullName evidence="2">Uncharacterized protein</fullName>
    </submittedName>
</protein>
<evidence type="ECO:0000256" key="1">
    <source>
        <dbReference type="SAM" id="MobiDB-lite"/>
    </source>
</evidence>
<dbReference type="EMBL" id="BPLR01000780">
    <property type="protein sequence ID" value="GIY97438.1"/>
    <property type="molecule type" value="Genomic_DNA"/>
</dbReference>
<reference evidence="2 3" key="1">
    <citation type="submission" date="2021-06" db="EMBL/GenBank/DDBJ databases">
        <title>Caerostris extrusa draft genome.</title>
        <authorList>
            <person name="Kono N."/>
            <person name="Arakawa K."/>
        </authorList>
    </citation>
    <scope>NUCLEOTIDE SEQUENCE [LARGE SCALE GENOMIC DNA]</scope>
</reference>
<comment type="caution">
    <text evidence="2">The sequence shown here is derived from an EMBL/GenBank/DDBJ whole genome shotgun (WGS) entry which is preliminary data.</text>
</comment>
<dbReference type="AlphaFoldDB" id="A0AAV4XS35"/>
<evidence type="ECO:0000313" key="2">
    <source>
        <dbReference type="EMBL" id="GIY97438.1"/>
    </source>
</evidence>
<organism evidence="2 3">
    <name type="scientific">Caerostris extrusa</name>
    <name type="common">Bark spider</name>
    <name type="synonym">Caerostris bankana</name>
    <dbReference type="NCBI Taxonomy" id="172846"/>
    <lineage>
        <taxon>Eukaryota</taxon>
        <taxon>Metazoa</taxon>
        <taxon>Ecdysozoa</taxon>
        <taxon>Arthropoda</taxon>
        <taxon>Chelicerata</taxon>
        <taxon>Arachnida</taxon>
        <taxon>Araneae</taxon>
        <taxon>Araneomorphae</taxon>
        <taxon>Entelegynae</taxon>
        <taxon>Araneoidea</taxon>
        <taxon>Araneidae</taxon>
        <taxon>Caerostris</taxon>
    </lineage>
</organism>